<reference evidence="2 3" key="1">
    <citation type="submission" date="2017-06" db="EMBL/GenBank/DDBJ databases">
        <authorList>
            <person name="Aguayo I.A."/>
            <person name="Aziz R.M."/>
            <person name="Espinoza L.A."/>
            <person name="Farooq A."/>
            <person name="Garcia C."/>
            <person name="Ibrahim S.M."/>
            <person name="Malik M.A."/>
            <person name="Martinez A."/>
            <person name="Xavier K.T."/>
            <person name="Yao A.B."/>
            <person name="Bhuiyan S."/>
            <person name="Donegan-Quick R.H."/>
            <person name="Allen M.S."/>
            <person name="Hughes L.E."/>
            <person name="Garlena R.A."/>
            <person name="Russell D.A."/>
            <person name="Pope W.H."/>
            <person name="Jacobs-Sera D."/>
            <person name="Hendrix R.W."/>
            <person name="Hatfull G.F."/>
        </authorList>
    </citation>
    <scope>NUCLEOTIDE SEQUENCE [LARGE SCALE GENOMIC DNA]</scope>
</reference>
<keyword evidence="1" id="KW-1133">Transmembrane helix</keyword>
<gene>
    <name evidence="2" type="ORF">SEA_SAMISTI12_30</name>
</gene>
<name>A0A223FZS1_9CAUD</name>
<keyword evidence="3" id="KW-1185">Reference proteome</keyword>
<accession>A0A223FZS1</accession>
<keyword evidence="1" id="KW-0472">Membrane</keyword>
<evidence type="ECO:0000313" key="2">
    <source>
        <dbReference type="EMBL" id="AST15262.1"/>
    </source>
</evidence>
<evidence type="ECO:0000256" key="1">
    <source>
        <dbReference type="SAM" id="Phobius"/>
    </source>
</evidence>
<feature type="transmembrane region" description="Helical" evidence="1">
    <location>
        <begin position="12"/>
        <end position="32"/>
    </location>
</feature>
<evidence type="ECO:0000313" key="3">
    <source>
        <dbReference type="Proteomes" id="UP000223033"/>
    </source>
</evidence>
<dbReference type="Proteomes" id="UP000223033">
    <property type="component" value="Segment"/>
</dbReference>
<proteinExistence type="predicted"/>
<protein>
    <submittedName>
        <fullName evidence="2">Uncharacterized protein</fullName>
    </submittedName>
</protein>
<sequence>MKTPNVKRILDWRGSISFGVVLIVALALSWWHNNEFYATVAT</sequence>
<organism evidence="2 3">
    <name type="scientific">Streptomyces phage Samisti12</name>
    <dbReference type="NCBI Taxonomy" id="2023995"/>
    <lineage>
        <taxon>Viruses</taxon>
        <taxon>Duplodnaviria</taxon>
        <taxon>Heunggongvirae</taxon>
        <taxon>Uroviricota</taxon>
        <taxon>Caudoviricetes</taxon>
        <taxon>Stanwilliamsviridae</taxon>
        <taxon>Boydwoodruffvirinae</taxon>
        <taxon>Samistivirus</taxon>
        <taxon>Samistivirus samisti12</taxon>
    </lineage>
</organism>
<keyword evidence="1" id="KW-0812">Transmembrane</keyword>
<dbReference type="EMBL" id="MF347639">
    <property type="protein sequence ID" value="AST15262.1"/>
    <property type="molecule type" value="Genomic_DNA"/>
</dbReference>